<proteinExistence type="predicted"/>
<gene>
    <name evidence="3" type="ORF">IEE83_09515</name>
</gene>
<evidence type="ECO:0000256" key="1">
    <source>
        <dbReference type="ARBA" id="ARBA00022763"/>
    </source>
</evidence>
<dbReference type="CDD" id="cd03468">
    <property type="entry name" value="PolY_like"/>
    <property type="match status" value="1"/>
</dbReference>
<dbReference type="InterPro" id="IPR043502">
    <property type="entry name" value="DNA/RNA_pol_sf"/>
</dbReference>
<dbReference type="PANTHER" id="PTHR35369">
    <property type="entry name" value="BLR3025 PROTEIN-RELATED"/>
    <property type="match status" value="1"/>
</dbReference>
<dbReference type="InterPro" id="IPR050356">
    <property type="entry name" value="SulA_CellDiv_inhibitor"/>
</dbReference>
<accession>A0ABR9W9G0</accession>
<evidence type="ECO:0000313" key="3">
    <source>
        <dbReference type="EMBL" id="MBE9462117.1"/>
    </source>
</evidence>
<dbReference type="InterPro" id="IPR001126">
    <property type="entry name" value="UmuC"/>
</dbReference>
<organism evidence="3 4">
    <name type="scientific">Dyadobacter subterraneus</name>
    <dbReference type="NCBI Taxonomy" id="2773304"/>
    <lineage>
        <taxon>Bacteria</taxon>
        <taxon>Pseudomonadati</taxon>
        <taxon>Bacteroidota</taxon>
        <taxon>Cytophagia</taxon>
        <taxon>Cytophagales</taxon>
        <taxon>Spirosomataceae</taxon>
        <taxon>Dyadobacter</taxon>
    </lineage>
</organism>
<name>A0ABR9W9G0_9BACT</name>
<sequence length="500" mass="56250">MANRYVSIWFRHLITDRWVIRHAAQKDTAFVMACPERGRMVIKAASAEAEKQGIVTDMVLADARAVLPELQVFEHRADLAEKLLNGLAEWALRYSPVVATDVAGSGLILDITGCAHLWGSERAYLKDITNRLRGSGYNVRAAAADTIGTAWAICRYGRITPVIEPQTQKLALAALPPAALRLDDAILERMSKLGFYQIESFIDMPRSVLRRRFGQALLSRMDQALGAMQENIVPIVPIEPYQERLPCLEPIRTAPAIEIALRTLLEALCSRLAGEGRGIRKAVFKGFRMDGAQQAIEIGTSSASCHLEHLFKLFQLKIASLRPDLGFELFILEAPVTEELDAVQKTLWSVSGSGDMTEIAELLDRLTGRGGMDIVHRYLPEQHYWPERSIKAAASLIEQPSCAWRTDRPRPVSLLAAPELIQVAAPVPDYPPMLFRYKGTVHQIKKADGPERIEQEWWIQEGLHRDYYCVEDQDGARFWIFRAGHYGEHNPDWFIHGFFS</sequence>
<keyword evidence="4" id="KW-1185">Reference proteome</keyword>
<dbReference type="RefSeq" id="WP_194120342.1">
    <property type="nucleotide sequence ID" value="NZ_JACYGY010000001.1"/>
</dbReference>
<dbReference type="Pfam" id="PF00817">
    <property type="entry name" value="IMS"/>
    <property type="match status" value="1"/>
</dbReference>
<comment type="caution">
    <text evidence="3">The sequence shown here is derived from an EMBL/GenBank/DDBJ whole genome shotgun (WGS) entry which is preliminary data.</text>
</comment>
<dbReference type="Proteomes" id="UP000634134">
    <property type="component" value="Unassembled WGS sequence"/>
</dbReference>
<keyword evidence="1" id="KW-0227">DNA damage</keyword>
<reference evidence="4" key="1">
    <citation type="submission" date="2023-07" db="EMBL/GenBank/DDBJ databases">
        <title>Dyadobacter sp. nov 'subterranea' isolated from contaminted grondwater.</title>
        <authorList>
            <person name="Szabo I."/>
            <person name="Al-Omari J."/>
            <person name="Szerdahelyi S.G."/>
            <person name="Rado J."/>
        </authorList>
    </citation>
    <scope>NUCLEOTIDE SEQUENCE [LARGE SCALE GENOMIC DNA]</scope>
    <source>
        <strain evidence="4">UP-52</strain>
    </source>
</reference>
<evidence type="ECO:0000313" key="4">
    <source>
        <dbReference type="Proteomes" id="UP000634134"/>
    </source>
</evidence>
<protein>
    <submittedName>
        <fullName evidence="3">DNA polymerase Y family protein</fullName>
    </submittedName>
</protein>
<dbReference type="EMBL" id="JACYGY010000001">
    <property type="protein sequence ID" value="MBE9462117.1"/>
    <property type="molecule type" value="Genomic_DNA"/>
</dbReference>
<dbReference type="PANTHER" id="PTHR35369:SF2">
    <property type="entry name" value="BLR3025 PROTEIN"/>
    <property type="match status" value="1"/>
</dbReference>
<feature type="domain" description="UmuC" evidence="2">
    <location>
        <begin position="38"/>
        <end position="153"/>
    </location>
</feature>
<evidence type="ECO:0000259" key="2">
    <source>
        <dbReference type="Pfam" id="PF00817"/>
    </source>
</evidence>
<dbReference type="SUPFAM" id="SSF56672">
    <property type="entry name" value="DNA/RNA polymerases"/>
    <property type="match status" value="1"/>
</dbReference>